<accession>A0A9P6ZM17</accession>
<evidence type="ECO:0000313" key="2">
    <source>
        <dbReference type="Proteomes" id="UP000714275"/>
    </source>
</evidence>
<proteinExistence type="predicted"/>
<organism evidence="1 2">
    <name type="scientific">Suillus placidus</name>
    <dbReference type="NCBI Taxonomy" id="48579"/>
    <lineage>
        <taxon>Eukaryota</taxon>
        <taxon>Fungi</taxon>
        <taxon>Dikarya</taxon>
        <taxon>Basidiomycota</taxon>
        <taxon>Agaricomycotina</taxon>
        <taxon>Agaricomycetes</taxon>
        <taxon>Agaricomycetidae</taxon>
        <taxon>Boletales</taxon>
        <taxon>Suillineae</taxon>
        <taxon>Suillaceae</taxon>
        <taxon>Suillus</taxon>
    </lineage>
</organism>
<reference evidence="1" key="1">
    <citation type="journal article" date="2020" name="New Phytol.">
        <title>Comparative genomics reveals dynamic genome evolution in host specialist ectomycorrhizal fungi.</title>
        <authorList>
            <person name="Lofgren L.A."/>
            <person name="Nguyen N.H."/>
            <person name="Vilgalys R."/>
            <person name="Ruytinx J."/>
            <person name="Liao H.L."/>
            <person name="Branco S."/>
            <person name="Kuo A."/>
            <person name="LaButti K."/>
            <person name="Lipzen A."/>
            <person name="Andreopoulos W."/>
            <person name="Pangilinan J."/>
            <person name="Riley R."/>
            <person name="Hundley H."/>
            <person name="Na H."/>
            <person name="Barry K."/>
            <person name="Grigoriev I.V."/>
            <person name="Stajich J.E."/>
            <person name="Kennedy P.G."/>
        </authorList>
    </citation>
    <scope>NUCLEOTIDE SEQUENCE</scope>
    <source>
        <strain evidence="1">DOB743</strain>
    </source>
</reference>
<keyword evidence="2" id="KW-1185">Reference proteome</keyword>
<dbReference type="AlphaFoldDB" id="A0A9P6ZM17"/>
<sequence length="84" mass="9174">MTVAITPDLFQADLVAILDVPWQISSNPNNLAAASQWPSIFSEFEIIVHWVTWSHKDPGGTPTLYDLLVSLGIGHTATMKLADV</sequence>
<comment type="caution">
    <text evidence="1">The sequence shown here is derived from an EMBL/GenBank/DDBJ whole genome shotgun (WGS) entry which is preliminary data.</text>
</comment>
<name>A0A9P6ZM17_9AGAM</name>
<dbReference type="OrthoDB" id="3200752at2759"/>
<gene>
    <name evidence="1" type="ORF">EV702DRAFT_977427</name>
</gene>
<dbReference type="Proteomes" id="UP000714275">
    <property type="component" value="Unassembled WGS sequence"/>
</dbReference>
<evidence type="ECO:0000313" key="1">
    <source>
        <dbReference type="EMBL" id="KAG1771373.1"/>
    </source>
</evidence>
<protein>
    <submittedName>
        <fullName evidence="1">Uncharacterized protein</fullName>
    </submittedName>
</protein>
<dbReference type="EMBL" id="JABBWD010000059">
    <property type="protein sequence ID" value="KAG1771373.1"/>
    <property type="molecule type" value="Genomic_DNA"/>
</dbReference>